<gene>
    <name evidence="1" type="ORF">HHU12_20055</name>
</gene>
<proteinExistence type="predicted"/>
<organism evidence="1 2">
    <name type="scientific">Flammeovirga aprica JL-4</name>
    <dbReference type="NCBI Taxonomy" id="694437"/>
    <lineage>
        <taxon>Bacteria</taxon>
        <taxon>Pseudomonadati</taxon>
        <taxon>Bacteroidota</taxon>
        <taxon>Cytophagia</taxon>
        <taxon>Cytophagales</taxon>
        <taxon>Flammeovirgaceae</taxon>
        <taxon>Flammeovirga</taxon>
    </lineage>
</organism>
<dbReference type="RefSeq" id="WP_169658523.1">
    <property type="nucleotide sequence ID" value="NZ_JABANE010000060.1"/>
</dbReference>
<evidence type="ECO:0000313" key="2">
    <source>
        <dbReference type="Proteomes" id="UP000576082"/>
    </source>
</evidence>
<accession>A0A7X9RX16</accession>
<dbReference type="Proteomes" id="UP000576082">
    <property type="component" value="Unassembled WGS sequence"/>
</dbReference>
<keyword evidence="2" id="KW-1185">Reference proteome</keyword>
<reference evidence="1 2" key="1">
    <citation type="submission" date="2020-04" db="EMBL/GenBank/DDBJ databases">
        <title>Flammeovirga sp. SR4, a novel species isolated from seawater.</title>
        <authorList>
            <person name="Wang X."/>
        </authorList>
    </citation>
    <scope>NUCLEOTIDE SEQUENCE [LARGE SCALE GENOMIC DNA]</scope>
    <source>
        <strain evidence="1 2">ATCC 23126</strain>
    </source>
</reference>
<evidence type="ECO:0000313" key="1">
    <source>
        <dbReference type="EMBL" id="NME70281.1"/>
    </source>
</evidence>
<dbReference type="AlphaFoldDB" id="A0A7X9RX16"/>
<dbReference type="EMBL" id="JABANE010000060">
    <property type="protein sequence ID" value="NME70281.1"/>
    <property type="molecule type" value="Genomic_DNA"/>
</dbReference>
<name>A0A7X9RX16_9BACT</name>
<protein>
    <submittedName>
        <fullName evidence="1">Uncharacterized protein</fullName>
    </submittedName>
</protein>
<sequence>MKALFIILAFIYQDCNVNYKSHNNDKFNYVSEFDTINNLLLSQSKSQFEYFYIFLGIQEKVIYVKYDDVNKNHIINIYENGLLVKESRYDGDFTPIDKSLGLTFYSQCKSTISFHNAEIFYVRDNYNNQYLKFTSIGAELLFTLSENKTDHKINTVYQTFNALIVPHL</sequence>
<comment type="caution">
    <text evidence="1">The sequence shown here is derived from an EMBL/GenBank/DDBJ whole genome shotgun (WGS) entry which is preliminary data.</text>
</comment>